<keyword evidence="3 10" id="KW-0479">Metal-binding</keyword>
<keyword evidence="2 10" id="KW-0004">4Fe-4S</keyword>
<evidence type="ECO:0000256" key="10">
    <source>
        <dbReference type="HAMAP-Rule" id="MF_00463"/>
    </source>
</evidence>
<dbReference type="Pfam" id="PF04060">
    <property type="entry name" value="FeS"/>
    <property type="match status" value="1"/>
</dbReference>
<feature type="domain" description="4Fe-4S ferredoxin-type" evidence="12">
    <location>
        <begin position="136"/>
        <end position="165"/>
    </location>
</feature>
<evidence type="ECO:0000259" key="12">
    <source>
        <dbReference type="PROSITE" id="PS51379"/>
    </source>
</evidence>
<dbReference type="NCBIfam" id="TIGR01944">
    <property type="entry name" value="rnfB"/>
    <property type="match status" value="1"/>
</dbReference>
<evidence type="ECO:0000256" key="8">
    <source>
        <dbReference type="ARBA" id="ARBA00023014"/>
    </source>
</evidence>
<comment type="function">
    <text evidence="10">Part of a membrane-bound complex that couples electron transfer with translocation of ions across the membrane.</text>
</comment>
<evidence type="ECO:0000256" key="1">
    <source>
        <dbReference type="ARBA" id="ARBA00022448"/>
    </source>
</evidence>
<feature type="domain" description="4Fe-4S" evidence="13">
    <location>
        <begin position="35"/>
        <end position="94"/>
    </location>
</feature>
<dbReference type="KEGG" id="sbr:SY1_10980"/>
<feature type="domain" description="4Fe-4S ferredoxin-type" evidence="12">
    <location>
        <begin position="208"/>
        <end position="240"/>
    </location>
</feature>
<evidence type="ECO:0000313" key="15">
    <source>
        <dbReference type="Proteomes" id="UP000008957"/>
    </source>
</evidence>
<proteinExistence type="inferred from homology"/>
<feature type="region of interest" description="Hydrophobic" evidence="10">
    <location>
        <begin position="1"/>
        <end position="29"/>
    </location>
</feature>
<dbReference type="GO" id="GO:0046872">
    <property type="term" value="F:metal ion binding"/>
    <property type="evidence" value="ECO:0007669"/>
    <property type="project" value="UniProtKB-KW"/>
</dbReference>
<dbReference type="PROSITE" id="PS00198">
    <property type="entry name" value="4FE4S_FER_1"/>
    <property type="match status" value="3"/>
</dbReference>
<feature type="transmembrane region" description="Helical" evidence="11">
    <location>
        <begin position="12"/>
        <end position="34"/>
    </location>
</feature>
<evidence type="ECO:0000256" key="4">
    <source>
        <dbReference type="ARBA" id="ARBA00022737"/>
    </source>
</evidence>
<evidence type="ECO:0000256" key="6">
    <source>
        <dbReference type="ARBA" id="ARBA00022982"/>
    </source>
</evidence>
<feature type="binding site" evidence="10">
    <location>
        <position position="55"/>
    </location>
    <ligand>
        <name>[4Fe-4S] cluster</name>
        <dbReference type="ChEBI" id="CHEBI:49883"/>
        <label>1</label>
    </ligand>
</feature>
<dbReference type="EMBL" id="FP929056">
    <property type="protein sequence ID" value="CBL28290.1"/>
    <property type="molecule type" value="Genomic_DNA"/>
</dbReference>
<evidence type="ECO:0000256" key="9">
    <source>
        <dbReference type="ARBA" id="ARBA00023136"/>
    </source>
</evidence>
<dbReference type="InterPro" id="IPR017896">
    <property type="entry name" value="4Fe4S_Fe-S-bd"/>
</dbReference>
<feature type="binding site" evidence="10">
    <location>
        <position position="178"/>
    </location>
    <ligand>
        <name>[4Fe-4S] cluster</name>
        <dbReference type="ChEBI" id="CHEBI:49883"/>
        <label>3</label>
    </ligand>
</feature>
<dbReference type="Pfam" id="PF12838">
    <property type="entry name" value="Fer4_7"/>
    <property type="match status" value="1"/>
</dbReference>
<comment type="cofactor">
    <cofactor evidence="10">
        <name>[4Fe-4S] cluster</name>
        <dbReference type="ChEBI" id="CHEBI:49883"/>
    </cofactor>
    <text evidence="10">Binds 3 [4Fe-4S] clusters.</text>
</comment>
<dbReference type="GO" id="GO:0005886">
    <property type="term" value="C:plasma membrane"/>
    <property type="evidence" value="ECO:0007669"/>
    <property type="project" value="UniProtKB-SubCell"/>
</dbReference>
<dbReference type="PANTHER" id="PTHR43560">
    <property type="entry name" value="ION-TRANSLOCATING OXIDOREDUCTASE COMPLEX SUBUNIT B"/>
    <property type="match status" value="1"/>
</dbReference>
<feature type="binding site" evidence="10">
    <location>
        <position position="77"/>
    </location>
    <ligand>
        <name>[4Fe-4S] cluster</name>
        <dbReference type="ChEBI" id="CHEBI:49883"/>
        <label>1</label>
    </ligand>
</feature>
<dbReference type="PROSITE" id="PS51379">
    <property type="entry name" value="4FE4S_FER_2"/>
    <property type="match status" value="4"/>
</dbReference>
<dbReference type="GO" id="GO:0051539">
    <property type="term" value="F:4 iron, 4 sulfur cluster binding"/>
    <property type="evidence" value="ECO:0007669"/>
    <property type="project" value="UniProtKB-UniRule"/>
</dbReference>
<reference evidence="14 15" key="2">
    <citation type="submission" date="2010-03" db="EMBL/GenBank/DDBJ databases">
        <authorList>
            <person name="Pajon A."/>
        </authorList>
    </citation>
    <scope>NUCLEOTIDE SEQUENCE [LARGE SCALE GENOMIC DNA]</scope>
    <source>
        <strain evidence="14 15">SGP1</strain>
    </source>
</reference>
<feature type="binding site" evidence="10">
    <location>
        <position position="181"/>
    </location>
    <ligand>
        <name>[4Fe-4S] cluster</name>
        <dbReference type="ChEBI" id="CHEBI:49883"/>
        <label>3</label>
    </ligand>
</feature>
<keyword evidence="15" id="KW-1185">Reference proteome</keyword>
<feature type="domain" description="4Fe-4S ferredoxin-type" evidence="12">
    <location>
        <begin position="242"/>
        <end position="269"/>
    </location>
</feature>
<name>A0AB94IWZ8_9BACT</name>
<keyword evidence="4 10" id="KW-0677">Repeat</keyword>
<dbReference type="InterPro" id="IPR007202">
    <property type="entry name" value="4Fe-4S_dom"/>
</dbReference>
<dbReference type="Gene3D" id="3.30.70.20">
    <property type="match status" value="2"/>
</dbReference>
<keyword evidence="9 10" id="KW-0472">Membrane</keyword>
<keyword evidence="5 10" id="KW-1278">Translocase</keyword>
<evidence type="ECO:0000256" key="5">
    <source>
        <dbReference type="ARBA" id="ARBA00022967"/>
    </source>
</evidence>
<comment type="subunit">
    <text evidence="10">The complex is composed of six subunits: RnfA, RnfB, RnfC, RnfD, RnfE and RnfG.</text>
</comment>
<keyword evidence="7 10" id="KW-0408">Iron</keyword>
<gene>
    <name evidence="10" type="primary">rnfB</name>
    <name evidence="14" type="ORF">SY1_10980</name>
</gene>
<dbReference type="PROSITE" id="PS51656">
    <property type="entry name" value="4FE4S"/>
    <property type="match status" value="1"/>
</dbReference>
<organism evidence="14 15">
    <name type="scientific">Fretibacterium fastidiosum</name>
    <dbReference type="NCBI Taxonomy" id="651822"/>
    <lineage>
        <taxon>Bacteria</taxon>
        <taxon>Thermotogati</taxon>
        <taxon>Synergistota</taxon>
        <taxon>Synergistia</taxon>
        <taxon>Synergistales</taxon>
        <taxon>Aminobacteriaceae</taxon>
        <taxon>Fretibacterium</taxon>
    </lineage>
</organism>
<comment type="caution">
    <text evidence="10">Lacks conserved residue(s) required for the propagation of feature annotation.</text>
</comment>
<dbReference type="InterPro" id="IPR017900">
    <property type="entry name" value="4Fe4S_Fe_S_CS"/>
</dbReference>
<feature type="binding site" evidence="10">
    <location>
        <position position="175"/>
    </location>
    <ligand>
        <name>[4Fe-4S] cluster</name>
        <dbReference type="ChEBI" id="CHEBI:49883"/>
        <label>3</label>
    </ligand>
</feature>
<keyword evidence="10" id="KW-1003">Cell membrane</keyword>
<protein>
    <recommendedName>
        <fullName evidence="10">Ion-translocating oxidoreductase complex subunit B</fullName>
        <ecNumber evidence="10">7.-.-.-</ecNumber>
    </recommendedName>
    <alternativeName>
        <fullName evidence="10">Rnf electron transport complex subunit B</fullName>
    </alternativeName>
</protein>
<keyword evidence="11" id="KW-0812">Transmembrane</keyword>
<feature type="binding site" evidence="10">
    <location>
        <position position="151"/>
    </location>
    <ligand>
        <name>[4Fe-4S] cluster</name>
        <dbReference type="ChEBI" id="CHEBI:49883"/>
        <label>2</label>
    </ligand>
</feature>
<dbReference type="SUPFAM" id="SSF54862">
    <property type="entry name" value="4Fe-4S ferredoxins"/>
    <property type="match status" value="2"/>
</dbReference>
<dbReference type="RefSeq" id="WP_015556437.1">
    <property type="nucleotide sequence ID" value="NC_021038.1"/>
</dbReference>
<dbReference type="InterPro" id="IPR050395">
    <property type="entry name" value="4Fe4S_Ferredoxin_RnfB"/>
</dbReference>
<dbReference type="Gene3D" id="1.10.15.40">
    <property type="entry name" value="Electron transport complex subunit B, putative Fe-S cluster"/>
    <property type="match status" value="1"/>
</dbReference>
<comment type="subcellular location">
    <subcellularLocation>
        <location evidence="10">Cell membrane</location>
    </subcellularLocation>
</comment>
<reference evidence="15" key="1">
    <citation type="submission" date="2010-03" db="EMBL/GenBank/DDBJ databases">
        <title>The genome sequence of Synergistetes sp. SGP1.</title>
        <authorList>
            <consortium name="metaHIT consortium -- http://www.metahit.eu/"/>
            <person name="Pajon A."/>
            <person name="Turner K."/>
            <person name="Parkhill J."/>
            <person name="Wade W."/>
            <person name="Vartoukian S."/>
        </authorList>
    </citation>
    <scope>NUCLEOTIDE SEQUENCE [LARGE SCALE GENOMIC DNA]</scope>
    <source>
        <strain evidence="15">SGP1</strain>
    </source>
</reference>
<dbReference type="Proteomes" id="UP000008957">
    <property type="component" value="Chromosome"/>
</dbReference>
<evidence type="ECO:0000259" key="13">
    <source>
        <dbReference type="PROSITE" id="PS51656"/>
    </source>
</evidence>
<evidence type="ECO:0000313" key="14">
    <source>
        <dbReference type="EMBL" id="CBL28290.1"/>
    </source>
</evidence>
<dbReference type="CDD" id="cd10549">
    <property type="entry name" value="MtMvhB_like"/>
    <property type="match status" value="1"/>
</dbReference>
<keyword evidence="1 10" id="KW-0813">Transport</keyword>
<keyword evidence="8 10" id="KW-0411">Iron-sulfur</keyword>
<keyword evidence="6 10" id="KW-0249">Electron transport</keyword>
<dbReference type="GO" id="GO:0022900">
    <property type="term" value="P:electron transport chain"/>
    <property type="evidence" value="ECO:0007669"/>
    <property type="project" value="UniProtKB-UniRule"/>
</dbReference>
<feature type="binding site" evidence="10">
    <location>
        <position position="155"/>
    </location>
    <ligand>
        <name>[4Fe-4S] cluster</name>
        <dbReference type="ChEBI" id="CHEBI:49883"/>
        <label>3</label>
    </ligand>
</feature>
<evidence type="ECO:0000256" key="11">
    <source>
        <dbReference type="SAM" id="Phobius"/>
    </source>
</evidence>
<dbReference type="EC" id="7.-.-.-" evidence="10"/>
<feature type="domain" description="4Fe-4S ferredoxin-type" evidence="12">
    <location>
        <begin position="166"/>
        <end position="195"/>
    </location>
</feature>
<comment type="similarity">
    <text evidence="10">Belongs to the 4Fe4S bacterial-type ferredoxin family. RnfB subfamily.</text>
</comment>
<evidence type="ECO:0000256" key="7">
    <source>
        <dbReference type="ARBA" id="ARBA00023004"/>
    </source>
</evidence>
<dbReference type="InterPro" id="IPR010207">
    <property type="entry name" value="Elect_transpt_cplx_RnfB/RsxB"/>
</dbReference>
<feature type="binding site" evidence="10">
    <location>
        <position position="185"/>
    </location>
    <ligand>
        <name>[4Fe-4S] cluster</name>
        <dbReference type="ChEBI" id="CHEBI:49883"/>
        <label>2</label>
    </ligand>
</feature>
<feature type="binding site" evidence="10">
    <location>
        <position position="60"/>
    </location>
    <ligand>
        <name>[4Fe-4S] cluster</name>
        <dbReference type="ChEBI" id="CHEBI:49883"/>
        <label>1</label>
    </ligand>
</feature>
<dbReference type="Pfam" id="PF14697">
    <property type="entry name" value="Fer4_21"/>
    <property type="match status" value="1"/>
</dbReference>
<feature type="binding site" evidence="10">
    <location>
        <position position="52"/>
    </location>
    <ligand>
        <name>[4Fe-4S] cluster</name>
        <dbReference type="ChEBI" id="CHEBI:49883"/>
        <label>1</label>
    </ligand>
</feature>
<evidence type="ECO:0000256" key="3">
    <source>
        <dbReference type="ARBA" id="ARBA00022723"/>
    </source>
</evidence>
<evidence type="ECO:0000256" key="2">
    <source>
        <dbReference type="ARBA" id="ARBA00022485"/>
    </source>
</evidence>
<sequence length="277" mass="28322">MNFMHDLIVPLVLMGVMGAVFGALLAIASVVFRVRQDERVGKIRAVLPGANCGGCGYPGCDSYADGVVNEGAGTNLCVVGGSAVSARVAEIMGVKAEETVPMRAFVRCLGSAARSPRKVLYSGIADCRSAVMVPGGSPNECPFGCIGFGTCTKVCNFDAIFMGPDGLPVVDREQCVGCGACVSACPKDVLTLIPQTSDVVVACGSHWKGPAVRRVCSIGCIGCGLCARVCPAGAITMDRDLAVIDPAKCTNCGLCAQKCPAKCIETGQSLAACAKTA</sequence>
<feature type="binding site" evidence="10">
    <location>
        <position position="141"/>
    </location>
    <ligand>
        <name>[4Fe-4S] cluster</name>
        <dbReference type="ChEBI" id="CHEBI:49883"/>
        <label>2</label>
    </ligand>
</feature>
<dbReference type="PANTHER" id="PTHR43560:SF1">
    <property type="entry name" value="ION-TRANSLOCATING OXIDOREDUCTASE COMPLEX SUBUNIT B"/>
    <property type="match status" value="1"/>
</dbReference>
<accession>A0AB94IWZ8</accession>
<dbReference type="AlphaFoldDB" id="A0AB94IWZ8"/>
<dbReference type="HAMAP" id="MF_00463">
    <property type="entry name" value="RsxB_RnfB"/>
    <property type="match status" value="1"/>
</dbReference>
<dbReference type="GO" id="GO:0009055">
    <property type="term" value="F:electron transfer activity"/>
    <property type="evidence" value="ECO:0007669"/>
    <property type="project" value="InterPro"/>
</dbReference>
<keyword evidence="11" id="KW-1133">Transmembrane helix</keyword>
<feature type="binding site" evidence="10">
    <location>
        <position position="145"/>
    </location>
    <ligand>
        <name>[4Fe-4S] cluster</name>
        <dbReference type="ChEBI" id="CHEBI:49883"/>
        <label>2</label>
    </ligand>
</feature>